<dbReference type="AlphaFoldDB" id="A0A6J4HI45"/>
<dbReference type="EMBL" id="CADCTC010000036">
    <property type="protein sequence ID" value="CAA9223054.1"/>
    <property type="molecule type" value="Genomic_DNA"/>
</dbReference>
<sequence>WSRSYRSRRSVSLAPPATAPSYTRSSAVLCWPRPVRCPRTGRGTSVSRCYPARRSWCRRSFAAASCACASTARSRSRCDVVGSRCAAARPMPRTSSSASTH</sequence>
<evidence type="ECO:0000313" key="2">
    <source>
        <dbReference type="EMBL" id="CAA9223054.1"/>
    </source>
</evidence>
<feature type="region of interest" description="Disordered" evidence="1">
    <location>
        <begin position="1"/>
        <end position="23"/>
    </location>
</feature>
<organism evidence="2">
    <name type="scientific">uncultured Chloroflexota bacterium</name>
    <dbReference type="NCBI Taxonomy" id="166587"/>
    <lineage>
        <taxon>Bacteria</taxon>
        <taxon>Bacillati</taxon>
        <taxon>Chloroflexota</taxon>
        <taxon>environmental samples</taxon>
    </lineage>
</organism>
<reference evidence="2" key="1">
    <citation type="submission" date="2020-02" db="EMBL/GenBank/DDBJ databases">
        <authorList>
            <person name="Meier V. D."/>
        </authorList>
    </citation>
    <scope>NUCLEOTIDE SEQUENCE</scope>
    <source>
        <strain evidence="2">AVDCRST_MAG77</strain>
    </source>
</reference>
<evidence type="ECO:0000256" key="1">
    <source>
        <dbReference type="SAM" id="MobiDB-lite"/>
    </source>
</evidence>
<feature type="non-terminal residue" evidence="2">
    <location>
        <position position="1"/>
    </location>
</feature>
<name>A0A6J4HI45_9CHLR</name>
<proteinExistence type="predicted"/>
<accession>A0A6J4HI45</accession>
<gene>
    <name evidence="2" type="ORF">AVDCRST_MAG77-578</name>
</gene>
<feature type="non-terminal residue" evidence="2">
    <location>
        <position position="101"/>
    </location>
</feature>
<protein>
    <submittedName>
        <fullName evidence="2">Uncharacterized protein</fullName>
    </submittedName>
</protein>